<comment type="subcellular location">
    <subcellularLocation>
        <location evidence="5">Cytoplasm</location>
    </subcellularLocation>
    <text evidence="5">Associates with late stage pre-50S ribosomal subunits.</text>
</comment>
<dbReference type="CDD" id="cd16331">
    <property type="entry name" value="YjgA-like"/>
    <property type="match status" value="1"/>
</dbReference>
<dbReference type="RefSeq" id="WP_017008136.1">
    <property type="nucleotide sequence ID" value="NZ_FOWR01000016.1"/>
</dbReference>
<dbReference type="GO" id="GO:0019843">
    <property type="term" value="F:rRNA binding"/>
    <property type="evidence" value="ECO:0007669"/>
    <property type="project" value="UniProtKB-UniRule"/>
</dbReference>
<gene>
    <name evidence="5" type="primary">darP</name>
    <name evidence="6" type="ORF">SAMN03084138_02392</name>
</gene>
<keyword evidence="2 5" id="KW-0690">Ribosome biogenesis</keyword>
<dbReference type="PIRSF" id="PIRSF016183">
    <property type="entry name" value="UCP016183"/>
    <property type="match status" value="1"/>
</dbReference>
<dbReference type="GeneID" id="35871029"/>
<dbReference type="Proteomes" id="UP000182692">
    <property type="component" value="Unassembled WGS sequence"/>
</dbReference>
<dbReference type="GO" id="GO:1902626">
    <property type="term" value="P:assembly of large subunit precursor of preribosome"/>
    <property type="evidence" value="ECO:0007669"/>
    <property type="project" value="UniProtKB-UniRule"/>
</dbReference>
<keyword evidence="4 5" id="KW-0694">RNA-binding</keyword>
<keyword evidence="1 5" id="KW-0963">Cytoplasm</keyword>
<dbReference type="EMBL" id="FOWR01000016">
    <property type="protein sequence ID" value="SFP51699.1"/>
    <property type="molecule type" value="Genomic_DNA"/>
</dbReference>
<comment type="similarity">
    <text evidence="5">Belongs to the DarP family.</text>
</comment>
<evidence type="ECO:0000256" key="4">
    <source>
        <dbReference type="ARBA" id="ARBA00022884"/>
    </source>
</evidence>
<dbReference type="GO" id="GO:0005829">
    <property type="term" value="C:cytosol"/>
    <property type="evidence" value="ECO:0007669"/>
    <property type="project" value="TreeGrafter"/>
</dbReference>
<evidence type="ECO:0000256" key="5">
    <source>
        <dbReference type="HAMAP-Rule" id="MF_00765"/>
    </source>
</evidence>
<dbReference type="Pfam" id="PF04751">
    <property type="entry name" value="DarP"/>
    <property type="match status" value="1"/>
</dbReference>
<dbReference type="STRING" id="1121869.SAMN03084138_02392"/>
<evidence type="ECO:0000256" key="3">
    <source>
        <dbReference type="ARBA" id="ARBA00022730"/>
    </source>
</evidence>
<evidence type="ECO:0000256" key="1">
    <source>
        <dbReference type="ARBA" id="ARBA00022490"/>
    </source>
</evidence>
<dbReference type="Gene3D" id="1.10.60.30">
    <property type="entry name" value="PSPTO4464-like domains"/>
    <property type="match status" value="2"/>
</dbReference>
<dbReference type="InterPro" id="IPR023153">
    <property type="entry name" value="DarP_sf"/>
</dbReference>
<proteinExistence type="inferred from homology"/>
<protein>
    <recommendedName>
        <fullName evidence="5">Dual-action ribosomal maturation protein DarP</fullName>
    </recommendedName>
    <alternativeName>
        <fullName evidence="5">Large ribosomal subunit assembly factor DarP</fullName>
    </alternativeName>
</protein>
<dbReference type="GO" id="GO:0043022">
    <property type="term" value="F:ribosome binding"/>
    <property type="evidence" value="ECO:0007669"/>
    <property type="project" value="UniProtKB-UniRule"/>
</dbReference>
<name>A0A1I5QZM3_9GAMM</name>
<dbReference type="OrthoDB" id="5293604at2"/>
<accession>A0A1I5QZM3</accession>
<evidence type="ECO:0000313" key="7">
    <source>
        <dbReference type="Proteomes" id="UP000182692"/>
    </source>
</evidence>
<dbReference type="PANTHER" id="PTHR38101">
    <property type="entry name" value="UPF0307 PROTEIN YJGA"/>
    <property type="match status" value="1"/>
</dbReference>
<evidence type="ECO:0000256" key="2">
    <source>
        <dbReference type="ARBA" id="ARBA00022517"/>
    </source>
</evidence>
<keyword evidence="3 5" id="KW-0699">rRNA-binding</keyword>
<reference evidence="6 7" key="1">
    <citation type="submission" date="2016-10" db="EMBL/GenBank/DDBJ databases">
        <authorList>
            <person name="de Groot N.N."/>
        </authorList>
    </citation>
    <scope>NUCLEOTIDE SEQUENCE [LARGE SCALE GENOMIC DNA]</scope>
    <source>
        <strain evidence="6 7">DSM 15893</strain>
    </source>
</reference>
<dbReference type="HAMAP" id="MF_00765">
    <property type="entry name" value="DarP"/>
    <property type="match status" value="1"/>
</dbReference>
<dbReference type="InterPro" id="IPR006839">
    <property type="entry name" value="DarP"/>
</dbReference>
<dbReference type="NCBIfam" id="NF003593">
    <property type="entry name" value="PRK05255.1-1"/>
    <property type="match status" value="1"/>
</dbReference>
<dbReference type="SUPFAM" id="SSF158710">
    <property type="entry name" value="PSPTO4464-like"/>
    <property type="match status" value="1"/>
</dbReference>
<sequence length="175" mass="20454">MGRKNKREPWEEEEEIIWVSRSEMKRDMEALQALGTKLIELKPSVLEKFPLTEDLRIAISDAQRFEKEARRRQLQLIGKLMRHVDAEAIQAALDKLNNKHGQQSIELLKLEKQRDRLIVEGDKMINEIVDKHPAADRQKLRQLVRQAKKDQESNKPSKAAKELFQILKALKAEDE</sequence>
<dbReference type="AlphaFoldDB" id="A0A1I5QZM3"/>
<comment type="function">
    <text evidence="5">Member of a network of 50S ribosomal subunit biogenesis factors which assembles along the 30S-50S interface, preventing incorrect 23S rRNA structures from forming. Promotes peptidyl transferase center (PTC) maturation.</text>
</comment>
<evidence type="ECO:0000313" key="6">
    <source>
        <dbReference type="EMBL" id="SFP51699.1"/>
    </source>
</evidence>
<dbReference type="PANTHER" id="PTHR38101:SF1">
    <property type="entry name" value="UPF0307 PROTEIN YJGA"/>
    <property type="match status" value="1"/>
</dbReference>
<organism evidence="6 7">
    <name type="scientific">Enterovibrio norvegicus DSM 15893</name>
    <dbReference type="NCBI Taxonomy" id="1121869"/>
    <lineage>
        <taxon>Bacteria</taxon>
        <taxon>Pseudomonadati</taxon>
        <taxon>Pseudomonadota</taxon>
        <taxon>Gammaproteobacteria</taxon>
        <taxon>Vibrionales</taxon>
        <taxon>Vibrionaceae</taxon>
        <taxon>Enterovibrio</taxon>
    </lineage>
</organism>